<gene>
    <name evidence="1" type="ORF">D9757_005491</name>
</gene>
<name>A0A8H5HLX8_9AGAR</name>
<keyword evidence="2" id="KW-1185">Reference proteome</keyword>
<dbReference type="OrthoDB" id="2824656at2759"/>
<sequence>MNPITLEYLKFTVSKGFSLAAPAFASLRQTVAKIGGVKEQYYGMTDDEPNSLLWIIEWPEKINPAEFSGESGDFRQKVNALDVNSKPTSWTVPFRFAEEVRPALTAPVSEFAFIVLKETSSPASLSESLHKTFTDCYYASGFTGGNWGIASNSNDKVCLYALGWESRAHHTEYARSALFAIEIDKLRPHYAPGSMGIFSKLTQERV</sequence>
<dbReference type="Proteomes" id="UP000518752">
    <property type="component" value="Unassembled WGS sequence"/>
</dbReference>
<evidence type="ECO:0000313" key="1">
    <source>
        <dbReference type="EMBL" id="KAF5385722.1"/>
    </source>
</evidence>
<organism evidence="1 2">
    <name type="scientific">Collybiopsis confluens</name>
    <dbReference type="NCBI Taxonomy" id="2823264"/>
    <lineage>
        <taxon>Eukaryota</taxon>
        <taxon>Fungi</taxon>
        <taxon>Dikarya</taxon>
        <taxon>Basidiomycota</taxon>
        <taxon>Agaricomycotina</taxon>
        <taxon>Agaricomycetes</taxon>
        <taxon>Agaricomycetidae</taxon>
        <taxon>Agaricales</taxon>
        <taxon>Marasmiineae</taxon>
        <taxon>Omphalotaceae</taxon>
        <taxon>Collybiopsis</taxon>
    </lineage>
</organism>
<dbReference type="AlphaFoldDB" id="A0A8H5HLX8"/>
<dbReference type="EMBL" id="JAACJN010000038">
    <property type="protein sequence ID" value="KAF5385722.1"/>
    <property type="molecule type" value="Genomic_DNA"/>
</dbReference>
<accession>A0A8H5HLX8</accession>
<reference evidence="1 2" key="1">
    <citation type="journal article" date="2020" name="ISME J.">
        <title>Uncovering the hidden diversity of litter-decomposition mechanisms in mushroom-forming fungi.</title>
        <authorList>
            <person name="Floudas D."/>
            <person name="Bentzer J."/>
            <person name="Ahren D."/>
            <person name="Johansson T."/>
            <person name="Persson P."/>
            <person name="Tunlid A."/>
        </authorList>
    </citation>
    <scope>NUCLEOTIDE SEQUENCE [LARGE SCALE GENOMIC DNA]</scope>
    <source>
        <strain evidence="1 2">CBS 406.79</strain>
    </source>
</reference>
<comment type="caution">
    <text evidence="1">The sequence shown here is derived from an EMBL/GenBank/DDBJ whole genome shotgun (WGS) entry which is preliminary data.</text>
</comment>
<evidence type="ECO:0000313" key="2">
    <source>
        <dbReference type="Proteomes" id="UP000518752"/>
    </source>
</evidence>
<protein>
    <submittedName>
        <fullName evidence="1">Uncharacterized protein</fullName>
    </submittedName>
</protein>
<proteinExistence type="predicted"/>